<keyword evidence="3" id="KW-1185">Reference proteome</keyword>
<evidence type="ECO:0000256" key="1">
    <source>
        <dbReference type="SAM" id="SignalP"/>
    </source>
</evidence>
<accession>A0A7X1B7D3</accession>
<comment type="caution">
    <text evidence="2">The sequence shown here is derived from an EMBL/GenBank/DDBJ whole genome shotgun (WGS) entry which is preliminary data.</text>
</comment>
<evidence type="ECO:0000313" key="2">
    <source>
        <dbReference type="EMBL" id="MBC2607034.1"/>
    </source>
</evidence>
<dbReference type="RefSeq" id="WP_185660898.1">
    <property type="nucleotide sequence ID" value="NZ_CAWPOO010000012.1"/>
</dbReference>
<feature type="signal peptide" evidence="1">
    <location>
        <begin position="1"/>
        <end position="27"/>
    </location>
</feature>
<feature type="chain" id="PRO_5030898105" evidence="1">
    <location>
        <begin position="28"/>
        <end position="52"/>
    </location>
</feature>
<sequence>MANKKNGKLVVAMVLGSVLLASGIAFAVQQVINANQGKPPRSEPYKPPVSQE</sequence>
<evidence type="ECO:0000313" key="3">
    <source>
        <dbReference type="Proteomes" id="UP000526501"/>
    </source>
</evidence>
<dbReference type="Proteomes" id="UP000526501">
    <property type="component" value="Unassembled WGS sequence"/>
</dbReference>
<gene>
    <name evidence="2" type="ORF">H5P27_13350</name>
</gene>
<organism evidence="2 3">
    <name type="scientific">Pelagicoccus albus</name>
    <dbReference type="NCBI Taxonomy" id="415222"/>
    <lineage>
        <taxon>Bacteria</taxon>
        <taxon>Pseudomonadati</taxon>
        <taxon>Verrucomicrobiota</taxon>
        <taxon>Opitutia</taxon>
        <taxon>Puniceicoccales</taxon>
        <taxon>Pelagicoccaceae</taxon>
        <taxon>Pelagicoccus</taxon>
    </lineage>
</organism>
<protein>
    <submittedName>
        <fullName evidence="2">Uncharacterized protein</fullName>
    </submittedName>
</protein>
<name>A0A7X1B7D3_9BACT</name>
<dbReference type="AlphaFoldDB" id="A0A7X1B7D3"/>
<proteinExistence type="predicted"/>
<reference evidence="2 3" key="1">
    <citation type="submission" date="2020-07" db="EMBL/GenBank/DDBJ databases">
        <authorList>
            <person name="Feng X."/>
        </authorList>
    </citation>
    <scope>NUCLEOTIDE SEQUENCE [LARGE SCALE GENOMIC DNA]</scope>
    <source>
        <strain evidence="2 3">JCM23202</strain>
    </source>
</reference>
<dbReference type="EMBL" id="JACHVC010000012">
    <property type="protein sequence ID" value="MBC2607034.1"/>
    <property type="molecule type" value="Genomic_DNA"/>
</dbReference>
<keyword evidence="1" id="KW-0732">Signal</keyword>